<sequence length="320" mass="35502">MLYPEIEPYDHGMLDVGDGHRVHWEVCGNPDGRPAVALHGGPGSGCGPWWRRYFDPRAYRIVLFDQRGCGRSTPHASAPVVDLSTNTTGHLIADIELLRRHLGIDRWLVLGGSWGATLGLAYAERHPDRVSELILFAVGMTRRREVEWITRDVGRLFPAQWARFRDGVPPADRDGDLAEAYGRLLHDPDPAVREKAARDWCAWEDAHVAVRPDHRPDPRYDDPAFRMCFARLVTHYWRHAAFLDDDALLRGAERLAGIPGVLIHGRLDVSSPLQAAWELSQAWPDAELVVVGDAGHGGGGMTDAIVAATDRFAGMPGEAR</sequence>
<keyword evidence="12" id="KW-1185">Reference proteome</keyword>
<dbReference type="EMBL" id="BAAABM010000045">
    <property type="protein sequence ID" value="GAA0352264.1"/>
    <property type="molecule type" value="Genomic_DNA"/>
</dbReference>
<protein>
    <recommendedName>
        <fullName evidence="8 9">Proline iminopeptidase</fullName>
        <shortName evidence="8">PIP</shortName>
        <ecNumber evidence="8 9">3.4.11.5</ecNumber>
    </recommendedName>
    <alternativeName>
        <fullName evidence="8">Prolyl aminopeptidase</fullName>
    </alternativeName>
</protein>
<gene>
    <name evidence="11" type="primary">pip_2</name>
    <name evidence="11" type="ORF">GCM10010151_47310</name>
</gene>
<dbReference type="Proteomes" id="UP001501822">
    <property type="component" value="Unassembled WGS sequence"/>
</dbReference>
<dbReference type="InterPro" id="IPR005944">
    <property type="entry name" value="Pro_iminopeptidase"/>
</dbReference>
<dbReference type="Pfam" id="PF00561">
    <property type="entry name" value="Abhydrolase_1"/>
    <property type="match status" value="1"/>
</dbReference>
<comment type="caution">
    <text evidence="11">The sequence shown here is derived from an EMBL/GenBank/DDBJ whole genome shotgun (WGS) entry which is preliminary data.</text>
</comment>
<comment type="similarity">
    <text evidence="3 8 9">Belongs to the peptidase S33 family.</text>
</comment>
<accession>A0ABN0X0U7</accession>
<evidence type="ECO:0000256" key="1">
    <source>
        <dbReference type="ARBA" id="ARBA00001585"/>
    </source>
</evidence>
<dbReference type="InterPro" id="IPR000073">
    <property type="entry name" value="AB_hydrolase_1"/>
</dbReference>
<dbReference type="InterPro" id="IPR029058">
    <property type="entry name" value="AB_hydrolase_fold"/>
</dbReference>
<reference evidence="11 12" key="1">
    <citation type="journal article" date="2019" name="Int. J. Syst. Evol. Microbiol.">
        <title>The Global Catalogue of Microorganisms (GCM) 10K type strain sequencing project: providing services to taxonomists for standard genome sequencing and annotation.</title>
        <authorList>
            <consortium name="The Broad Institute Genomics Platform"/>
            <consortium name="The Broad Institute Genome Sequencing Center for Infectious Disease"/>
            <person name="Wu L."/>
            <person name="Ma J."/>
        </authorList>
    </citation>
    <scope>NUCLEOTIDE SEQUENCE [LARGE SCALE GENOMIC DNA]</scope>
    <source>
        <strain evidence="11 12">JCM 3146</strain>
    </source>
</reference>
<dbReference type="PANTHER" id="PTHR43722:SF1">
    <property type="entry name" value="PROLINE IMINOPEPTIDASE"/>
    <property type="match status" value="1"/>
</dbReference>
<evidence type="ECO:0000313" key="12">
    <source>
        <dbReference type="Proteomes" id="UP001501822"/>
    </source>
</evidence>
<evidence type="ECO:0000256" key="4">
    <source>
        <dbReference type="ARBA" id="ARBA00022438"/>
    </source>
</evidence>
<organism evidence="11 12">
    <name type="scientific">Actinoallomurus spadix</name>
    <dbReference type="NCBI Taxonomy" id="79912"/>
    <lineage>
        <taxon>Bacteria</taxon>
        <taxon>Bacillati</taxon>
        <taxon>Actinomycetota</taxon>
        <taxon>Actinomycetes</taxon>
        <taxon>Streptosporangiales</taxon>
        <taxon>Thermomonosporaceae</taxon>
        <taxon>Actinoallomurus</taxon>
    </lineage>
</organism>
<dbReference type="InterPro" id="IPR002410">
    <property type="entry name" value="Peptidase_S33"/>
</dbReference>
<dbReference type="PRINTS" id="PR00793">
    <property type="entry name" value="PROAMNOPTASE"/>
</dbReference>
<evidence type="ECO:0000256" key="8">
    <source>
        <dbReference type="PIRNR" id="PIRNR006431"/>
    </source>
</evidence>
<dbReference type="GO" id="GO:0004177">
    <property type="term" value="F:aminopeptidase activity"/>
    <property type="evidence" value="ECO:0007669"/>
    <property type="project" value="UniProtKB-KW"/>
</dbReference>
<keyword evidence="7 8" id="KW-0378">Hydrolase</keyword>
<dbReference type="EC" id="3.4.11.5" evidence="8 9"/>
<evidence type="ECO:0000313" key="11">
    <source>
        <dbReference type="EMBL" id="GAA0352264.1"/>
    </source>
</evidence>
<evidence type="ECO:0000256" key="5">
    <source>
        <dbReference type="ARBA" id="ARBA00022490"/>
    </source>
</evidence>
<comment type="catalytic activity">
    <reaction evidence="1 8 9">
        <text>Release of N-terminal proline from a peptide.</text>
        <dbReference type="EC" id="3.4.11.5"/>
    </reaction>
</comment>
<dbReference type="Gene3D" id="3.40.50.1820">
    <property type="entry name" value="alpha/beta hydrolase"/>
    <property type="match status" value="1"/>
</dbReference>
<dbReference type="SUPFAM" id="SSF53474">
    <property type="entry name" value="alpha/beta-Hydrolases"/>
    <property type="match status" value="1"/>
</dbReference>
<evidence type="ECO:0000256" key="3">
    <source>
        <dbReference type="ARBA" id="ARBA00010088"/>
    </source>
</evidence>
<dbReference type="NCBIfam" id="TIGR01249">
    <property type="entry name" value="pro_imino_pep_1"/>
    <property type="match status" value="1"/>
</dbReference>
<comment type="subcellular location">
    <subcellularLocation>
        <location evidence="2 8">Cytoplasm</location>
    </subcellularLocation>
</comment>
<keyword evidence="4 8" id="KW-0031">Aminopeptidase</keyword>
<name>A0ABN0X0U7_9ACTN</name>
<evidence type="ECO:0000256" key="2">
    <source>
        <dbReference type="ARBA" id="ARBA00004496"/>
    </source>
</evidence>
<evidence type="ECO:0000256" key="6">
    <source>
        <dbReference type="ARBA" id="ARBA00022670"/>
    </source>
</evidence>
<dbReference type="PIRSF" id="PIRSF006431">
    <property type="entry name" value="Pept_S33"/>
    <property type="match status" value="1"/>
</dbReference>
<keyword evidence="5 8" id="KW-0963">Cytoplasm</keyword>
<evidence type="ECO:0000259" key="10">
    <source>
        <dbReference type="Pfam" id="PF00561"/>
    </source>
</evidence>
<dbReference type="RefSeq" id="WP_252809800.1">
    <property type="nucleotide sequence ID" value="NZ_BAAABM010000045.1"/>
</dbReference>
<dbReference type="PRINTS" id="PR00111">
    <property type="entry name" value="ABHYDROLASE"/>
</dbReference>
<proteinExistence type="inferred from homology"/>
<evidence type="ECO:0000256" key="9">
    <source>
        <dbReference type="RuleBase" id="RU003421"/>
    </source>
</evidence>
<evidence type="ECO:0000256" key="7">
    <source>
        <dbReference type="ARBA" id="ARBA00022801"/>
    </source>
</evidence>
<feature type="domain" description="AB hydrolase-1" evidence="10">
    <location>
        <begin position="38"/>
        <end position="296"/>
    </location>
</feature>
<keyword evidence="6 8" id="KW-0645">Protease</keyword>
<dbReference type="PANTHER" id="PTHR43722">
    <property type="entry name" value="PROLINE IMINOPEPTIDASE"/>
    <property type="match status" value="1"/>
</dbReference>